<proteinExistence type="predicted"/>
<sequence>MKKLLILGMILLPVFIRAGDETVSIKHVEDAQVKIAGFTLNSDKTVNIEALGAGGKKEIKRLHTFQQDPFNLFAYAWIIDAHSRKLVWRMTVDNTKDDWWDKWNRVFKGEVSLKKGEYELYYSAVKPAMSSGFLSFERLLDMLFGDEDWWDEQVRKWHVTVRGVDAVLSEDAVLKYQRAYQDKAIVALTEVGNGGYEKRGFSLKKRLKVNIYALGEGWENEMFDYGWIEDMGSRKKIWRMREAKTGHAGGAIKNRSIRDQIMLEPGDYMVYYRSDANHCSDHWNANPPYDPNFWGIMVSAADDDYDPSIISEYTVETLEPVLQLIRMGDDAYKEKGLVVNEDGRFRIFALGEGRGNEMYDYAWITDAKTGRDVWRMKYRDTEPAGGASKNRLFDGVIDLPAGEYIVHYRTDDSHSYEEWNSAPPDNGKMWGITIYPLEKGQKAETADVGRLAPETIIAELTRVRDDEHLRKTFEIKKRTRVRIIALGEGDWDEMYDFGWIVNNETRRKVWRMRYRNTDRAGGASKNRKVDTVITLEPGSYTVHYVTDDSHSYRDWNASPPDNPKMWGITLYKIGD</sequence>
<organism evidence="2">
    <name type="scientific">Caldithrix abyssi</name>
    <dbReference type="NCBI Taxonomy" id="187145"/>
    <lineage>
        <taxon>Bacteria</taxon>
        <taxon>Pseudomonadati</taxon>
        <taxon>Calditrichota</taxon>
        <taxon>Calditrichia</taxon>
        <taxon>Calditrichales</taxon>
        <taxon>Calditrichaceae</taxon>
        <taxon>Caldithrix</taxon>
    </lineage>
</organism>
<reference evidence="2" key="1">
    <citation type="journal article" date="2020" name="mSystems">
        <title>Genome- and Community-Level Interaction Insights into Carbon Utilization and Element Cycling Functions of Hydrothermarchaeota in Hydrothermal Sediment.</title>
        <authorList>
            <person name="Zhou Z."/>
            <person name="Liu Y."/>
            <person name="Xu W."/>
            <person name="Pan J."/>
            <person name="Luo Z.H."/>
            <person name="Li M."/>
        </authorList>
    </citation>
    <scope>NUCLEOTIDE SEQUENCE [LARGE SCALE GENOMIC DNA]</scope>
    <source>
        <strain evidence="2">HyVt-460</strain>
    </source>
</reference>
<evidence type="ECO:0000313" key="2">
    <source>
        <dbReference type="EMBL" id="HHM02127.1"/>
    </source>
</evidence>
<comment type="caution">
    <text evidence="2">The sequence shown here is derived from an EMBL/GenBank/DDBJ whole genome shotgun (WGS) entry which is preliminary data.</text>
</comment>
<gene>
    <name evidence="2" type="ORF">ENJ15_03875</name>
</gene>
<dbReference type="EMBL" id="DRLI01000148">
    <property type="protein sequence ID" value="HHM02127.1"/>
    <property type="molecule type" value="Genomic_DNA"/>
</dbReference>
<evidence type="ECO:0000256" key="1">
    <source>
        <dbReference type="SAM" id="SignalP"/>
    </source>
</evidence>
<protein>
    <submittedName>
        <fullName evidence="2">Uncharacterized protein</fullName>
    </submittedName>
</protein>
<feature type="chain" id="PRO_5030656317" evidence="1">
    <location>
        <begin position="19"/>
        <end position="575"/>
    </location>
</feature>
<dbReference type="Proteomes" id="UP000885771">
    <property type="component" value="Unassembled WGS sequence"/>
</dbReference>
<keyword evidence="1" id="KW-0732">Signal</keyword>
<feature type="signal peptide" evidence="1">
    <location>
        <begin position="1"/>
        <end position="18"/>
    </location>
</feature>
<accession>A0A7V5RP44</accession>
<dbReference type="AlphaFoldDB" id="A0A7V5RP44"/>
<name>A0A7V5RP44_CALAY</name>